<dbReference type="InterPro" id="IPR015422">
    <property type="entry name" value="PyrdxlP-dep_Trfase_small"/>
</dbReference>
<proteinExistence type="inferred from homology"/>
<evidence type="ECO:0000256" key="4">
    <source>
        <dbReference type="ARBA" id="ARBA00022679"/>
    </source>
</evidence>
<dbReference type="InterPro" id="IPR004636">
    <property type="entry name" value="AcOrn/SuccOrn_fam"/>
</dbReference>
<keyword evidence="3" id="KW-0028">Amino-acid biosynthesis</keyword>
<dbReference type="InterPro" id="IPR050103">
    <property type="entry name" value="Class-III_PLP-dep_AT"/>
</dbReference>
<dbReference type="PROSITE" id="PS00600">
    <property type="entry name" value="AA_TRANSFER_CLASS_3"/>
    <property type="match status" value="1"/>
</dbReference>
<reference evidence="8 9" key="1">
    <citation type="submission" date="2019-09" db="EMBL/GenBank/DDBJ databases">
        <title>Sulfurimonas gotlandica sp. nov., a chemoautotrophic and psychrotolerant epsilonproteobacterium isolated from a pelagic redoxcline, and an emended description of the genus Sulfurimonas.</title>
        <authorList>
            <person name="Wang S."/>
            <person name="Jiang L."/>
            <person name="Shao S."/>
        </authorList>
    </citation>
    <scope>NUCLEOTIDE SEQUENCE [LARGE SCALE GENOMIC DNA]</scope>
    <source>
        <strain evidence="8 9">GYSZ_1</strain>
    </source>
</reference>
<dbReference type="GO" id="GO:0008483">
    <property type="term" value="F:transaminase activity"/>
    <property type="evidence" value="ECO:0007669"/>
    <property type="project" value="UniProtKB-KW"/>
</dbReference>
<dbReference type="CDD" id="cd00610">
    <property type="entry name" value="OAT_like"/>
    <property type="match status" value="1"/>
</dbReference>
<dbReference type="OrthoDB" id="9801834at2"/>
<accession>A0A5P8P168</accession>
<dbReference type="PANTHER" id="PTHR11986:SF79">
    <property type="entry name" value="ACETYLORNITHINE AMINOTRANSFERASE, MITOCHONDRIAL"/>
    <property type="match status" value="1"/>
</dbReference>
<dbReference type="PIRSF" id="PIRSF000521">
    <property type="entry name" value="Transaminase_4ab_Lys_Orn"/>
    <property type="match status" value="1"/>
</dbReference>
<dbReference type="InterPro" id="IPR015421">
    <property type="entry name" value="PyrdxlP-dep_Trfase_major"/>
</dbReference>
<comment type="cofactor">
    <cofactor evidence="1">
        <name>pyridoxal 5'-phosphate</name>
        <dbReference type="ChEBI" id="CHEBI:597326"/>
    </cofactor>
</comment>
<evidence type="ECO:0000313" key="9">
    <source>
        <dbReference type="Proteomes" id="UP000326944"/>
    </source>
</evidence>
<dbReference type="InterPro" id="IPR015424">
    <property type="entry name" value="PyrdxlP-dep_Trfase"/>
</dbReference>
<name>A0A5P8P168_9BACT</name>
<organism evidence="8 9">
    <name type="scientific">Sulfurimonas lithotrophica</name>
    <dbReference type="NCBI Taxonomy" id="2590022"/>
    <lineage>
        <taxon>Bacteria</taxon>
        <taxon>Pseudomonadati</taxon>
        <taxon>Campylobacterota</taxon>
        <taxon>Epsilonproteobacteria</taxon>
        <taxon>Campylobacterales</taxon>
        <taxon>Sulfurimonadaceae</taxon>
        <taxon>Sulfurimonas</taxon>
    </lineage>
</organism>
<dbReference type="PANTHER" id="PTHR11986">
    <property type="entry name" value="AMINOTRANSFERASE CLASS III"/>
    <property type="match status" value="1"/>
</dbReference>
<dbReference type="GO" id="GO:0030170">
    <property type="term" value="F:pyridoxal phosphate binding"/>
    <property type="evidence" value="ECO:0007669"/>
    <property type="project" value="InterPro"/>
</dbReference>
<dbReference type="Gene3D" id="3.90.1150.10">
    <property type="entry name" value="Aspartate Aminotransferase, domain 1"/>
    <property type="match status" value="1"/>
</dbReference>
<keyword evidence="5 7" id="KW-0663">Pyridoxal phosphate</keyword>
<evidence type="ECO:0000256" key="6">
    <source>
        <dbReference type="ARBA" id="ARBA00029440"/>
    </source>
</evidence>
<dbReference type="KEGG" id="sulg:FJR48_06885"/>
<dbReference type="Proteomes" id="UP000326944">
    <property type="component" value="Chromosome"/>
</dbReference>
<keyword evidence="9" id="KW-1185">Reference proteome</keyword>
<dbReference type="EMBL" id="CP043617">
    <property type="protein sequence ID" value="QFR49468.1"/>
    <property type="molecule type" value="Genomic_DNA"/>
</dbReference>
<dbReference type="InterPro" id="IPR049704">
    <property type="entry name" value="Aminotrans_3_PPA_site"/>
</dbReference>
<evidence type="ECO:0000256" key="7">
    <source>
        <dbReference type="RuleBase" id="RU003560"/>
    </source>
</evidence>
<evidence type="ECO:0000313" key="8">
    <source>
        <dbReference type="EMBL" id="QFR49468.1"/>
    </source>
</evidence>
<evidence type="ECO:0000256" key="1">
    <source>
        <dbReference type="ARBA" id="ARBA00001933"/>
    </source>
</evidence>
<gene>
    <name evidence="8" type="ORF">FJR48_06885</name>
</gene>
<keyword evidence="2 8" id="KW-0032">Aminotransferase</keyword>
<dbReference type="GO" id="GO:0006526">
    <property type="term" value="P:L-arginine biosynthetic process"/>
    <property type="evidence" value="ECO:0007669"/>
    <property type="project" value="UniProtKB-ARBA"/>
</dbReference>
<dbReference type="NCBIfam" id="TIGR00707">
    <property type="entry name" value="argD"/>
    <property type="match status" value="1"/>
</dbReference>
<dbReference type="AlphaFoldDB" id="A0A5P8P168"/>
<dbReference type="NCBIfam" id="NF002325">
    <property type="entry name" value="PRK01278.1"/>
    <property type="match status" value="1"/>
</dbReference>
<dbReference type="Gene3D" id="3.40.640.10">
    <property type="entry name" value="Type I PLP-dependent aspartate aminotransferase-like (Major domain)"/>
    <property type="match status" value="1"/>
</dbReference>
<evidence type="ECO:0000256" key="3">
    <source>
        <dbReference type="ARBA" id="ARBA00022605"/>
    </source>
</evidence>
<dbReference type="InterPro" id="IPR005814">
    <property type="entry name" value="Aminotrans_3"/>
</dbReference>
<dbReference type="Pfam" id="PF00202">
    <property type="entry name" value="Aminotran_3"/>
    <property type="match status" value="1"/>
</dbReference>
<sequence>MMNTQDLDKKYVLPTYARADVEFVSGKNATLKDVNGKKYIDFTSGIGVCSVGHANELLNTAITEQISNITHISNLYNIAPQAKAAQKIVETSGYDMQCFFGNSGAEANEGALKIARKWGERDGKIKRYKVITLKQSFHGRTITTVKATGQEAMHNYFGPFPDGFVYADDMNHVESLIDDHTCAVMIELVQGEGGVQPQDKDEVKALAKMLKEKGVLLIVDEVQTGIYRTGEFLASNLYEIEPDIITLAKGLGGGVPIGVVMTNLKGVMGAGDHGSTFGGNYLSSSAACTVIDILNDYKKSGDLEINTLLFNKAVEKIYKKYTNLFTQKVGIGMMCGLRVKDADTLAAIINSARENGVMVLRAGRNTLRFLPPLTITKEEIDEGFKSLDNALSSI</sequence>
<evidence type="ECO:0000256" key="2">
    <source>
        <dbReference type="ARBA" id="ARBA00022576"/>
    </source>
</evidence>
<comment type="similarity">
    <text evidence="7">Belongs to the class-III pyridoxal-phosphate-dependent aminotransferase family.</text>
</comment>
<keyword evidence="4 8" id="KW-0808">Transferase</keyword>
<comment type="pathway">
    <text evidence="6">Amino-acid biosynthesis.</text>
</comment>
<evidence type="ECO:0000256" key="5">
    <source>
        <dbReference type="ARBA" id="ARBA00022898"/>
    </source>
</evidence>
<dbReference type="FunFam" id="3.40.640.10:FF:000004">
    <property type="entry name" value="Acetylornithine aminotransferase"/>
    <property type="match status" value="1"/>
</dbReference>
<protein>
    <submittedName>
        <fullName evidence="8">Aspartate aminotransferase family protein</fullName>
    </submittedName>
</protein>
<dbReference type="GO" id="GO:0042802">
    <property type="term" value="F:identical protein binding"/>
    <property type="evidence" value="ECO:0007669"/>
    <property type="project" value="TreeGrafter"/>
</dbReference>
<dbReference type="SUPFAM" id="SSF53383">
    <property type="entry name" value="PLP-dependent transferases"/>
    <property type="match status" value="1"/>
</dbReference>